<dbReference type="Proteomes" id="UP000193642">
    <property type="component" value="Unassembled WGS sequence"/>
</dbReference>
<reference evidence="2 3" key="1">
    <citation type="submission" date="2016-07" db="EMBL/GenBank/DDBJ databases">
        <title>Pervasive Adenine N6-methylation of Active Genes in Fungi.</title>
        <authorList>
            <consortium name="DOE Joint Genome Institute"/>
            <person name="Mondo S.J."/>
            <person name="Dannebaum R.O."/>
            <person name="Kuo R.C."/>
            <person name="Labutti K."/>
            <person name="Haridas S."/>
            <person name="Kuo A."/>
            <person name="Salamov A."/>
            <person name="Ahrendt S.R."/>
            <person name="Lipzen A."/>
            <person name="Sullivan W."/>
            <person name="Andreopoulos W.B."/>
            <person name="Clum A."/>
            <person name="Lindquist E."/>
            <person name="Daum C."/>
            <person name="Ramamoorthy G.K."/>
            <person name="Gryganskyi A."/>
            <person name="Culley D."/>
            <person name="Magnuson J.K."/>
            <person name="James T.Y."/>
            <person name="O'Malley M.A."/>
            <person name="Stajich J.E."/>
            <person name="Spatafora J.W."/>
            <person name="Visel A."/>
            <person name="Grigoriev I.V."/>
        </authorList>
    </citation>
    <scope>NUCLEOTIDE SEQUENCE [LARGE SCALE GENOMIC DNA]</scope>
    <source>
        <strain evidence="2 3">JEL800</strain>
    </source>
</reference>
<dbReference type="EMBL" id="MCGO01000005">
    <property type="protein sequence ID" value="ORY51229.1"/>
    <property type="molecule type" value="Genomic_DNA"/>
</dbReference>
<dbReference type="GO" id="GO:0016787">
    <property type="term" value="F:hydrolase activity"/>
    <property type="evidence" value="ECO:0007669"/>
    <property type="project" value="UniProtKB-KW"/>
</dbReference>
<dbReference type="OrthoDB" id="2123913at2759"/>
<dbReference type="InterPro" id="IPR029058">
    <property type="entry name" value="AB_hydrolase_fold"/>
</dbReference>
<dbReference type="CDD" id="cd00519">
    <property type="entry name" value="Lipase_3"/>
    <property type="match status" value="1"/>
</dbReference>
<dbReference type="InterPro" id="IPR051218">
    <property type="entry name" value="Sec_MonoDiacylglyc_Lipase"/>
</dbReference>
<dbReference type="STRING" id="329046.A0A1Y2CW01"/>
<feature type="domain" description="Fungal lipase-type" evidence="1">
    <location>
        <begin position="45"/>
        <end position="161"/>
    </location>
</feature>
<evidence type="ECO:0000259" key="1">
    <source>
        <dbReference type="Pfam" id="PF01764"/>
    </source>
</evidence>
<gene>
    <name evidence="2" type="ORF">BCR33DRAFT_450321</name>
</gene>
<keyword evidence="3" id="KW-1185">Reference proteome</keyword>
<dbReference type="SUPFAM" id="SSF53474">
    <property type="entry name" value="alpha/beta-Hydrolases"/>
    <property type="match status" value="1"/>
</dbReference>
<name>A0A1Y2CW01_9FUNG</name>
<evidence type="ECO:0000313" key="3">
    <source>
        <dbReference type="Proteomes" id="UP000193642"/>
    </source>
</evidence>
<organism evidence="2 3">
    <name type="scientific">Rhizoclosmatium globosum</name>
    <dbReference type="NCBI Taxonomy" id="329046"/>
    <lineage>
        <taxon>Eukaryota</taxon>
        <taxon>Fungi</taxon>
        <taxon>Fungi incertae sedis</taxon>
        <taxon>Chytridiomycota</taxon>
        <taxon>Chytridiomycota incertae sedis</taxon>
        <taxon>Chytridiomycetes</taxon>
        <taxon>Chytridiales</taxon>
        <taxon>Chytriomycetaceae</taxon>
        <taxon>Rhizoclosmatium</taxon>
    </lineage>
</organism>
<dbReference type="InterPro" id="IPR002921">
    <property type="entry name" value="Fungal_lipase-type"/>
</dbReference>
<evidence type="ECO:0000313" key="2">
    <source>
        <dbReference type="EMBL" id="ORY51229.1"/>
    </source>
</evidence>
<comment type="caution">
    <text evidence="2">The sequence shown here is derived from an EMBL/GenBank/DDBJ whole genome shotgun (WGS) entry which is preliminary data.</text>
</comment>
<dbReference type="PANTHER" id="PTHR45856:SF25">
    <property type="entry name" value="FUNGAL LIPASE-LIKE DOMAIN-CONTAINING PROTEIN"/>
    <property type="match status" value="1"/>
</dbReference>
<accession>A0A1Y2CW01</accession>
<sequence>MGSNSTGDTLEDAQLLLIQFPNPTANDLISLVNRTSTISESDSKQMFKAFTGSQQGAMVHRGFYGEWLAVKPMVLPALKAMTQRYPDYDISFVGHSLGGAMAVVGAADAVVDGLAPATRVRIITFGQPRVGNSAFRDFVNGMKFKEISRIVQSGDIIPHLGLASWGFSHISKEYFVEKGGSMRTCNDSDMATMGRIRTV</sequence>
<dbReference type="GO" id="GO:0006629">
    <property type="term" value="P:lipid metabolic process"/>
    <property type="evidence" value="ECO:0007669"/>
    <property type="project" value="InterPro"/>
</dbReference>
<dbReference type="Gene3D" id="3.40.50.1820">
    <property type="entry name" value="alpha/beta hydrolase"/>
    <property type="match status" value="1"/>
</dbReference>
<proteinExistence type="predicted"/>
<dbReference type="AlphaFoldDB" id="A0A1Y2CW01"/>
<protein>
    <submittedName>
        <fullName evidence="2">Alpha/beta-hydrolase</fullName>
    </submittedName>
</protein>
<keyword evidence="2" id="KW-0378">Hydrolase</keyword>
<dbReference type="Pfam" id="PF01764">
    <property type="entry name" value="Lipase_3"/>
    <property type="match status" value="1"/>
</dbReference>
<dbReference type="PANTHER" id="PTHR45856">
    <property type="entry name" value="ALPHA/BETA-HYDROLASES SUPERFAMILY PROTEIN"/>
    <property type="match status" value="1"/>
</dbReference>